<sequence>MDGRRVVDADADGAAHVSGHQTSPPPVPFFHTIKLPSHVIGHLGKMPVVSPSHASSRARRGRRTPRRIPRAGSPCPPAPCSRVRAVRGVARAATRGTGRLVVRVVRTARPGGRDVPEPYPGRSPRLAGGRTRAAGGLDRKVTFPCVHGSRWAPAGSPLPLWAARVHGTLSPHTLTGHATAVSCPRPRSCRERRRCRPVPPIRCASAAAAPTVAALLFRPPRRVPARDTPPRPAGDGRIDGREGERDADFSPHRSGRPTRRMGRRTAAAAPVRARARVRPRVRFPGLQLS</sequence>
<feature type="region of interest" description="Disordered" evidence="1">
    <location>
        <begin position="48"/>
        <end position="76"/>
    </location>
</feature>
<organism evidence="2 3">
    <name type="scientific">Panicum virgatum</name>
    <name type="common">Blackwell switchgrass</name>
    <dbReference type="NCBI Taxonomy" id="38727"/>
    <lineage>
        <taxon>Eukaryota</taxon>
        <taxon>Viridiplantae</taxon>
        <taxon>Streptophyta</taxon>
        <taxon>Embryophyta</taxon>
        <taxon>Tracheophyta</taxon>
        <taxon>Spermatophyta</taxon>
        <taxon>Magnoliopsida</taxon>
        <taxon>Liliopsida</taxon>
        <taxon>Poales</taxon>
        <taxon>Poaceae</taxon>
        <taxon>PACMAD clade</taxon>
        <taxon>Panicoideae</taxon>
        <taxon>Panicodae</taxon>
        <taxon>Paniceae</taxon>
        <taxon>Panicinae</taxon>
        <taxon>Panicum</taxon>
        <taxon>Panicum sect. Hiantes</taxon>
    </lineage>
</organism>
<dbReference type="Proteomes" id="UP000823388">
    <property type="component" value="Chromosome 6K"/>
</dbReference>
<gene>
    <name evidence="2" type="ORF">PVAP13_6KG062035</name>
</gene>
<feature type="region of interest" description="Disordered" evidence="1">
    <location>
        <begin position="219"/>
        <end position="289"/>
    </location>
</feature>
<feature type="region of interest" description="Disordered" evidence="1">
    <location>
        <begin position="111"/>
        <end position="132"/>
    </location>
</feature>
<dbReference type="AlphaFoldDB" id="A0A8T0R880"/>
<feature type="compositionally biased region" description="Basic residues" evidence="1">
    <location>
        <begin position="253"/>
        <end position="263"/>
    </location>
</feature>
<evidence type="ECO:0000256" key="1">
    <source>
        <dbReference type="SAM" id="MobiDB-lite"/>
    </source>
</evidence>
<reference evidence="2" key="1">
    <citation type="submission" date="2020-05" db="EMBL/GenBank/DDBJ databases">
        <title>WGS assembly of Panicum virgatum.</title>
        <authorList>
            <person name="Lovell J.T."/>
            <person name="Jenkins J."/>
            <person name="Shu S."/>
            <person name="Juenger T.E."/>
            <person name="Schmutz J."/>
        </authorList>
    </citation>
    <scope>NUCLEOTIDE SEQUENCE</scope>
    <source>
        <strain evidence="2">AP13</strain>
    </source>
</reference>
<accession>A0A8T0R880</accession>
<feature type="compositionally biased region" description="Basic and acidic residues" evidence="1">
    <location>
        <begin position="224"/>
        <end position="251"/>
    </location>
</feature>
<dbReference type="EMBL" id="CM029047">
    <property type="protein sequence ID" value="KAG2581744.1"/>
    <property type="molecule type" value="Genomic_DNA"/>
</dbReference>
<name>A0A8T0R880_PANVG</name>
<feature type="compositionally biased region" description="Basic residues" evidence="1">
    <location>
        <begin position="56"/>
        <end position="69"/>
    </location>
</feature>
<protein>
    <submittedName>
        <fullName evidence="2">Uncharacterized protein</fullName>
    </submittedName>
</protein>
<feature type="region of interest" description="Disordered" evidence="1">
    <location>
        <begin position="1"/>
        <end position="25"/>
    </location>
</feature>
<evidence type="ECO:0000313" key="2">
    <source>
        <dbReference type="EMBL" id="KAG2581744.1"/>
    </source>
</evidence>
<evidence type="ECO:0000313" key="3">
    <source>
        <dbReference type="Proteomes" id="UP000823388"/>
    </source>
</evidence>
<keyword evidence="3" id="KW-1185">Reference proteome</keyword>
<proteinExistence type="predicted"/>
<comment type="caution">
    <text evidence="2">The sequence shown here is derived from an EMBL/GenBank/DDBJ whole genome shotgun (WGS) entry which is preliminary data.</text>
</comment>